<dbReference type="InterPro" id="IPR021613">
    <property type="entry name" value="Receptor_IA-2_dom"/>
</dbReference>
<evidence type="ECO:0000259" key="8">
    <source>
        <dbReference type="Pfam" id="PF11548"/>
    </source>
</evidence>
<protein>
    <recommendedName>
        <fullName evidence="8">Protein-tyrosine phosphatase receptor IA-2 ectodomain domain-containing protein</fullName>
    </recommendedName>
</protein>
<evidence type="ECO:0000313" key="11">
    <source>
        <dbReference type="Proteomes" id="UP000663829"/>
    </source>
</evidence>
<accession>A0A813XZM8</accession>
<keyword evidence="7" id="KW-0325">Glycoprotein</keyword>
<dbReference type="Gene3D" id="3.30.70.2470">
    <property type="entry name" value="Protein-tyrosine phosphatase receptor IA-2 ectodomain"/>
    <property type="match status" value="1"/>
</dbReference>
<evidence type="ECO:0000256" key="7">
    <source>
        <dbReference type="ARBA" id="ARBA00023180"/>
    </source>
</evidence>
<evidence type="ECO:0000256" key="6">
    <source>
        <dbReference type="ARBA" id="ARBA00023170"/>
    </source>
</evidence>
<name>A0A813XZM8_9BILA</name>
<dbReference type="InterPro" id="IPR038112">
    <property type="entry name" value="Receptor_IA-2_ectodomain_sf"/>
</dbReference>
<dbReference type="EMBL" id="CAJNOQ010001159">
    <property type="protein sequence ID" value="CAF0872815.1"/>
    <property type="molecule type" value="Genomic_DNA"/>
</dbReference>
<evidence type="ECO:0000256" key="3">
    <source>
        <dbReference type="ARBA" id="ARBA00022729"/>
    </source>
</evidence>
<keyword evidence="4" id="KW-1133">Transmembrane helix</keyword>
<keyword evidence="5" id="KW-0472">Membrane</keyword>
<evidence type="ECO:0000256" key="5">
    <source>
        <dbReference type="ARBA" id="ARBA00023136"/>
    </source>
</evidence>
<dbReference type="GO" id="GO:0045202">
    <property type="term" value="C:synapse"/>
    <property type="evidence" value="ECO:0007669"/>
    <property type="project" value="TreeGrafter"/>
</dbReference>
<reference evidence="9" key="1">
    <citation type="submission" date="2021-02" db="EMBL/GenBank/DDBJ databases">
        <authorList>
            <person name="Nowell W R."/>
        </authorList>
    </citation>
    <scope>NUCLEOTIDE SEQUENCE</scope>
</reference>
<dbReference type="Pfam" id="PF11548">
    <property type="entry name" value="Receptor_IA-2"/>
    <property type="match status" value="1"/>
</dbReference>
<keyword evidence="11" id="KW-1185">Reference proteome</keyword>
<dbReference type="GO" id="GO:0016020">
    <property type="term" value="C:membrane"/>
    <property type="evidence" value="ECO:0007669"/>
    <property type="project" value="UniProtKB-SubCell"/>
</dbReference>
<comment type="subcellular location">
    <subcellularLocation>
        <location evidence="1">Membrane</location>
        <topology evidence="1">Single-pass membrane protein</topology>
    </subcellularLocation>
</comment>
<keyword evidence="3" id="KW-0732">Signal</keyword>
<dbReference type="AlphaFoldDB" id="A0A813XZM8"/>
<dbReference type="PANTHER" id="PTHR46106:SF4">
    <property type="entry name" value="IA-2 PROTEIN TYROSINE PHOSPHATASE, ISOFORM C"/>
    <property type="match status" value="1"/>
</dbReference>
<dbReference type="GO" id="GO:0051046">
    <property type="term" value="P:regulation of secretion"/>
    <property type="evidence" value="ECO:0007669"/>
    <property type="project" value="TreeGrafter"/>
</dbReference>
<comment type="caution">
    <text evidence="9">The sequence shown here is derived from an EMBL/GenBank/DDBJ whole genome shotgun (WGS) entry which is preliminary data.</text>
</comment>
<dbReference type="GO" id="GO:0030141">
    <property type="term" value="C:secretory granule"/>
    <property type="evidence" value="ECO:0007669"/>
    <property type="project" value="InterPro"/>
</dbReference>
<dbReference type="InterPro" id="IPR033522">
    <property type="entry name" value="IA-2/IA-2_beta"/>
</dbReference>
<dbReference type="EMBL" id="CAJOBC010001159">
    <property type="protein sequence ID" value="CAF3660019.1"/>
    <property type="molecule type" value="Genomic_DNA"/>
</dbReference>
<dbReference type="Proteomes" id="UP000681722">
    <property type="component" value="Unassembled WGS sequence"/>
</dbReference>
<keyword evidence="6" id="KW-0675">Receptor</keyword>
<sequence>MLPYTSTAPSHHHTISLTANELNNDTHHHQLKSTHELKQTENSRDDNYQNSLKIRQKRQITYDYDNYVNDDDIADYVENNDVKKEGYLGCRYDINVCDDNEQCLDDGLFGQCLSGIGEGQYKNSVSVKHILSDDKLIALEITFDFLKRYQLNWRDYATQCILIRLLKSQGVINANLLNKFYVQCINEDEILDEILLNNDNDNDDLHPVPSPSLDRNENNHRRYIQLDGDLLHDPEFDLVSWKNTEKSRGRKIYDGMWYDPYINSQTSSDDFIIDLKKLPHSLFEHHHRKPKINSQDSIYMGDNRAVEALYYSDPIIDQSIMSKNPRKISPKIREKYPDLAVALQVNNNKQQVPNRINSATMTGKHGKNVQEKNRNKTDIDNNRYYKVETDKGYIVISREFKDQMEGSRLLALIAEINRWPLSIFTELNVDRDVVTFHLIDNPYRINATNVASSAINVQQNIESQLGIRIIDAGIGAVRVSR</sequence>
<proteinExistence type="predicted"/>
<keyword evidence="2" id="KW-0812">Transmembrane</keyword>
<dbReference type="Proteomes" id="UP000663829">
    <property type="component" value="Unassembled WGS sequence"/>
</dbReference>
<evidence type="ECO:0000313" key="10">
    <source>
        <dbReference type="EMBL" id="CAF3660019.1"/>
    </source>
</evidence>
<evidence type="ECO:0000256" key="1">
    <source>
        <dbReference type="ARBA" id="ARBA00004167"/>
    </source>
</evidence>
<organism evidence="9 11">
    <name type="scientific">Didymodactylos carnosus</name>
    <dbReference type="NCBI Taxonomy" id="1234261"/>
    <lineage>
        <taxon>Eukaryota</taxon>
        <taxon>Metazoa</taxon>
        <taxon>Spiralia</taxon>
        <taxon>Gnathifera</taxon>
        <taxon>Rotifera</taxon>
        <taxon>Eurotatoria</taxon>
        <taxon>Bdelloidea</taxon>
        <taxon>Philodinida</taxon>
        <taxon>Philodinidae</taxon>
        <taxon>Didymodactylos</taxon>
    </lineage>
</organism>
<feature type="domain" description="Protein-tyrosine phosphatase receptor IA-2 ectodomain" evidence="8">
    <location>
        <begin position="390"/>
        <end position="475"/>
    </location>
</feature>
<evidence type="ECO:0000256" key="4">
    <source>
        <dbReference type="ARBA" id="ARBA00022989"/>
    </source>
</evidence>
<evidence type="ECO:0000313" key="9">
    <source>
        <dbReference type="EMBL" id="CAF0872815.1"/>
    </source>
</evidence>
<dbReference type="PANTHER" id="PTHR46106">
    <property type="entry name" value="IA-2 PROTEIN TYROSINE PHOSPHATASE, ISOFORM C"/>
    <property type="match status" value="1"/>
</dbReference>
<dbReference type="OrthoDB" id="9880441at2759"/>
<gene>
    <name evidence="9" type="ORF">GPM918_LOCUS7191</name>
    <name evidence="10" type="ORF">SRO942_LOCUS7191</name>
</gene>
<evidence type="ECO:0000256" key="2">
    <source>
        <dbReference type="ARBA" id="ARBA00022692"/>
    </source>
</evidence>